<dbReference type="EMBL" id="HBUE01292439">
    <property type="protein sequence ID" value="CAG6574730.1"/>
    <property type="molecule type" value="Transcribed_RNA"/>
</dbReference>
<organism evidence="1">
    <name type="scientific">Culex pipiens</name>
    <name type="common">House mosquito</name>
    <dbReference type="NCBI Taxonomy" id="7175"/>
    <lineage>
        <taxon>Eukaryota</taxon>
        <taxon>Metazoa</taxon>
        <taxon>Ecdysozoa</taxon>
        <taxon>Arthropoda</taxon>
        <taxon>Hexapoda</taxon>
        <taxon>Insecta</taxon>
        <taxon>Pterygota</taxon>
        <taxon>Neoptera</taxon>
        <taxon>Endopterygota</taxon>
        <taxon>Diptera</taxon>
        <taxon>Nematocera</taxon>
        <taxon>Culicoidea</taxon>
        <taxon>Culicidae</taxon>
        <taxon>Culicinae</taxon>
        <taxon>Culicini</taxon>
        <taxon>Culex</taxon>
        <taxon>Culex</taxon>
    </lineage>
</organism>
<dbReference type="EMBL" id="HBUE01054119">
    <property type="protein sequence ID" value="CAG6465724.1"/>
    <property type="molecule type" value="Transcribed_RNA"/>
</dbReference>
<name>A0A8D8JJ17_CULPI</name>
<accession>A0A8D8JJ17</accession>
<dbReference type="AlphaFoldDB" id="A0A8D8JJ17"/>
<reference evidence="1" key="1">
    <citation type="submission" date="2021-05" db="EMBL/GenBank/DDBJ databases">
        <authorList>
            <person name="Alioto T."/>
            <person name="Alioto T."/>
            <person name="Gomez Garrido J."/>
        </authorList>
    </citation>
    <scope>NUCLEOTIDE SEQUENCE</scope>
</reference>
<evidence type="ECO:0000313" key="1">
    <source>
        <dbReference type="EMBL" id="CAG6574730.1"/>
    </source>
</evidence>
<dbReference type="EMBL" id="HBUE01186694">
    <property type="protein sequence ID" value="CAG6523089.1"/>
    <property type="molecule type" value="Transcribed_RNA"/>
</dbReference>
<proteinExistence type="predicted"/>
<sequence>MQQQQHPHLIHSSAAVELHRINVRSLSRGATVGEVLGRGTANQQQVSLKYLLVARRSTTFPSQAPMTSRAAQPSCALQGPSLSLRRFWSGRNPDLHQRHLVAATTSPSNPVKQQY</sequence>
<protein>
    <submittedName>
        <fullName evidence="1">(northern house mosquito) hypothetical protein</fullName>
    </submittedName>
</protein>